<sequence length="128" mass="14142">METIRNLIGANRHPRAYAMRLQGCFEFCVTDQTARTGFQVAVRLSLKQSVCLEPQVELGNHDRRASRPGMALINNLADRHEVGPAGCGVAPYATSAHQLPSRSPEPVSIVWPELLFVHVLCAVHIHVH</sequence>
<reference evidence="2" key="1">
    <citation type="journal article" date="2015" name="PLoS Genet.">
        <title>The dynamic genome and transcriptome of the human fungal pathogen Blastomyces and close relative Emmonsia.</title>
        <authorList>
            <person name="Munoz J.F."/>
            <person name="Gauthier G.M."/>
            <person name="Desjardins C.A."/>
            <person name="Gallo J.E."/>
            <person name="Holder J."/>
            <person name="Sullivan T.D."/>
            <person name="Marty A.J."/>
            <person name="Carmen J.C."/>
            <person name="Chen Z."/>
            <person name="Ding L."/>
            <person name="Gujja S."/>
            <person name="Magrini V."/>
            <person name="Misas E."/>
            <person name="Mitreva M."/>
            <person name="Priest M."/>
            <person name="Saif S."/>
            <person name="Whiston E.A."/>
            <person name="Young S."/>
            <person name="Zeng Q."/>
            <person name="Goldman W.E."/>
            <person name="Mardis E.R."/>
            <person name="Taylor J.W."/>
            <person name="McEwen J.G."/>
            <person name="Clay O.K."/>
            <person name="Klein B.S."/>
            <person name="Cuomo C.A."/>
        </authorList>
    </citation>
    <scope>NUCLEOTIDE SEQUENCE [LARGE SCALE GENOMIC DNA]</scope>
    <source>
        <strain evidence="2">SLH14081</strain>
    </source>
</reference>
<dbReference type="RefSeq" id="XP_031580326.1">
    <property type="nucleotide sequence ID" value="XM_031723206.1"/>
</dbReference>
<evidence type="ECO:0000313" key="2">
    <source>
        <dbReference type="Proteomes" id="UP000002038"/>
    </source>
</evidence>
<dbReference type="EMBL" id="GG657467">
    <property type="protein sequence ID" value="OAT12337.1"/>
    <property type="molecule type" value="Genomic_DNA"/>
</dbReference>
<keyword evidence="2" id="KW-1185">Reference proteome</keyword>
<dbReference type="GeneID" id="42528226"/>
<protein>
    <submittedName>
        <fullName evidence="1">Uncharacterized protein</fullName>
    </submittedName>
</protein>
<dbReference type="KEGG" id="bgh:BDBG_07696"/>
<dbReference type="Proteomes" id="UP000002038">
    <property type="component" value="Unassembled WGS sequence"/>
</dbReference>
<name>A0A179UZ04_BLAGS</name>
<organism evidence="1 2">
    <name type="scientific">Blastomyces gilchristii (strain SLH14081)</name>
    <name type="common">Blastomyces dermatitidis</name>
    <dbReference type="NCBI Taxonomy" id="559298"/>
    <lineage>
        <taxon>Eukaryota</taxon>
        <taxon>Fungi</taxon>
        <taxon>Dikarya</taxon>
        <taxon>Ascomycota</taxon>
        <taxon>Pezizomycotina</taxon>
        <taxon>Eurotiomycetes</taxon>
        <taxon>Eurotiomycetidae</taxon>
        <taxon>Onygenales</taxon>
        <taxon>Ajellomycetaceae</taxon>
        <taxon>Blastomyces</taxon>
    </lineage>
</organism>
<evidence type="ECO:0000313" key="1">
    <source>
        <dbReference type="EMBL" id="OAT12337.1"/>
    </source>
</evidence>
<accession>A0A179UZ04</accession>
<dbReference type="VEuPathDB" id="FungiDB:BDBG_07696"/>
<gene>
    <name evidence="1" type="ORF">BDBG_07696</name>
</gene>
<dbReference type="AlphaFoldDB" id="A0A179UZ04"/>
<proteinExistence type="predicted"/>